<sequence length="628" mass="66519">MESPQNEGQSNIFGNQDKKFFKTKMCKYFPVGKCTMGEECRFAHNERDLRQKPDMRYTAMCWEYEKHGQCFKGDSCGFAHYEHQLRPDPTSEVDMKSPQEMKERSQPDMRFTALCHEYTRVGRCRRGKACRFAHSIDDLRPDPLGRPHKGREGLAQLLTTQVHLHQGGTRGGAGRSGREGGRETRSNPTGSWRDPLSPASQAMSPLPATPSTAASPERPWRGGGGGGGGNLRPPRGQNQVTLSNPLPAGRNPISPPPVLALPSQPAETFSPDHRKGRGFGGRSPADSSSIGTSGPGSYSRSPAAPLTSPQQNHMQHHHGFSSPMQNIPSPIQPSSSSRHDQQGPGQPGPSQPVPLREDPGRQSLSQFIPDVLSFLTSSAGPAAAAAAGSPEHAQPLFGWGLPNQTSIQHQQQQQQGGGGNRTNGRASVDSQMVSPLFQAIQGDDGHQSPHGPPPRETDLVLGGGGGAGEVPGPLMGSPTGVPGVHEGFDARRTSIFSDGGVSMSSLTIPLHLQQQTQAAPQISPVGGGAATTTSLFTPSPLAQAPTPGMGHPSPQSAPFALTGTGQPIDQTSPLHMGRLSLMMQELLSGQALQVLNQSQNSNGTTQGGGDGRPMQPQQPPTPVSQQNA</sequence>
<feature type="zinc finger region" description="C3H1-type" evidence="5">
    <location>
        <begin position="109"/>
        <end position="137"/>
    </location>
</feature>
<feature type="compositionally biased region" description="Gly residues" evidence="6">
    <location>
        <begin position="221"/>
        <end position="230"/>
    </location>
</feature>
<keyword evidence="1 5" id="KW-0479">Metal-binding</keyword>
<gene>
    <name evidence="8" type="ORF">Cvel_23729</name>
</gene>
<keyword evidence="4 5" id="KW-0862">Zinc</keyword>
<feature type="region of interest" description="Disordered" evidence="6">
    <location>
        <begin position="592"/>
        <end position="628"/>
    </location>
</feature>
<feature type="region of interest" description="Disordered" evidence="6">
    <location>
        <begin position="440"/>
        <end position="480"/>
    </location>
</feature>
<evidence type="ECO:0000256" key="3">
    <source>
        <dbReference type="ARBA" id="ARBA00022771"/>
    </source>
</evidence>
<accession>A0A0G4GWW5</accession>
<dbReference type="SMART" id="SM00356">
    <property type="entry name" value="ZnF_C3H1"/>
    <property type="match status" value="3"/>
</dbReference>
<dbReference type="Gene3D" id="4.10.1000.10">
    <property type="entry name" value="Zinc finger, CCCH-type"/>
    <property type="match status" value="1"/>
</dbReference>
<evidence type="ECO:0000256" key="6">
    <source>
        <dbReference type="SAM" id="MobiDB-lite"/>
    </source>
</evidence>
<evidence type="ECO:0000256" key="2">
    <source>
        <dbReference type="ARBA" id="ARBA00022737"/>
    </source>
</evidence>
<feature type="compositionally biased region" description="Basic and acidic residues" evidence="6">
    <location>
        <begin position="176"/>
        <end position="185"/>
    </location>
</feature>
<dbReference type="InterPro" id="IPR036855">
    <property type="entry name" value="Znf_CCCH_sf"/>
</dbReference>
<feature type="region of interest" description="Disordered" evidence="6">
    <location>
        <begin position="162"/>
        <end position="365"/>
    </location>
</feature>
<feature type="compositionally biased region" description="Polar residues" evidence="6">
    <location>
        <begin position="592"/>
        <end position="604"/>
    </location>
</feature>
<keyword evidence="2" id="KW-0677">Repeat</keyword>
<feature type="region of interest" description="Disordered" evidence="6">
    <location>
        <begin position="383"/>
        <end position="427"/>
    </location>
</feature>
<reference evidence="8" key="1">
    <citation type="submission" date="2014-11" db="EMBL/GenBank/DDBJ databases">
        <authorList>
            <person name="Otto D Thomas"/>
            <person name="Naeem Raeece"/>
        </authorList>
    </citation>
    <scope>NUCLEOTIDE SEQUENCE</scope>
</reference>
<dbReference type="PANTHER" id="PTHR12547:SF18">
    <property type="entry name" value="PROTEIN TIS11"/>
    <property type="match status" value="1"/>
</dbReference>
<dbReference type="SUPFAM" id="SSF90229">
    <property type="entry name" value="CCCH zinc finger"/>
    <property type="match status" value="3"/>
</dbReference>
<feature type="compositionally biased region" description="Low complexity" evidence="6">
    <location>
        <begin position="202"/>
        <end position="216"/>
    </location>
</feature>
<proteinExistence type="predicted"/>
<dbReference type="GO" id="GO:0008270">
    <property type="term" value="F:zinc ion binding"/>
    <property type="evidence" value="ECO:0007669"/>
    <property type="project" value="UniProtKB-KW"/>
</dbReference>
<dbReference type="InterPro" id="IPR000571">
    <property type="entry name" value="Znf_CCCH"/>
</dbReference>
<feature type="compositionally biased region" description="Low complexity" evidence="6">
    <location>
        <begin position="321"/>
        <end position="336"/>
    </location>
</feature>
<dbReference type="AlphaFoldDB" id="A0A0G4GWW5"/>
<dbReference type="InterPro" id="IPR045877">
    <property type="entry name" value="ZFP36-like"/>
</dbReference>
<dbReference type="GO" id="GO:0003729">
    <property type="term" value="F:mRNA binding"/>
    <property type="evidence" value="ECO:0007669"/>
    <property type="project" value="InterPro"/>
</dbReference>
<evidence type="ECO:0000256" key="4">
    <source>
        <dbReference type="ARBA" id="ARBA00022833"/>
    </source>
</evidence>
<feature type="zinc finger region" description="C3H1-type" evidence="5">
    <location>
        <begin position="20"/>
        <end position="47"/>
    </location>
</feature>
<dbReference type="Pfam" id="PF18044">
    <property type="entry name" value="zf-CCCH_4"/>
    <property type="match status" value="1"/>
</dbReference>
<evidence type="ECO:0000256" key="1">
    <source>
        <dbReference type="ARBA" id="ARBA00022723"/>
    </source>
</evidence>
<dbReference type="InterPro" id="IPR041367">
    <property type="entry name" value="Znf-CCCH_4"/>
</dbReference>
<dbReference type="PANTHER" id="PTHR12547">
    <property type="entry name" value="CCCH ZINC FINGER/TIS11-RELATED"/>
    <property type="match status" value="1"/>
</dbReference>
<keyword evidence="3 5" id="KW-0863">Zinc-finger</keyword>
<evidence type="ECO:0000256" key="5">
    <source>
        <dbReference type="PROSITE-ProRule" id="PRU00723"/>
    </source>
</evidence>
<dbReference type="EMBL" id="CDMZ01001636">
    <property type="protein sequence ID" value="CEM35492.1"/>
    <property type="molecule type" value="Genomic_DNA"/>
</dbReference>
<evidence type="ECO:0000313" key="8">
    <source>
        <dbReference type="EMBL" id="CEM35492.1"/>
    </source>
</evidence>
<organism evidence="8">
    <name type="scientific">Chromera velia CCMP2878</name>
    <dbReference type="NCBI Taxonomy" id="1169474"/>
    <lineage>
        <taxon>Eukaryota</taxon>
        <taxon>Sar</taxon>
        <taxon>Alveolata</taxon>
        <taxon>Colpodellida</taxon>
        <taxon>Chromeraceae</taxon>
        <taxon>Chromera</taxon>
    </lineage>
</organism>
<feature type="region of interest" description="Disordered" evidence="6">
    <location>
        <begin position="518"/>
        <end position="573"/>
    </location>
</feature>
<feature type="compositionally biased region" description="Polar residues" evidence="6">
    <location>
        <begin position="563"/>
        <end position="573"/>
    </location>
</feature>
<dbReference type="Pfam" id="PF00642">
    <property type="entry name" value="zf-CCCH"/>
    <property type="match status" value="1"/>
</dbReference>
<feature type="compositionally biased region" description="Polar residues" evidence="6">
    <location>
        <begin position="285"/>
        <end position="300"/>
    </location>
</feature>
<feature type="domain" description="C3H1-type" evidence="7">
    <location>
        <begin position="20"/>
        <end position="47"/>
    </location>
</feature>
<feature type="compositionally biased region" description="Basic and acidic residues" evidence="6">
    <location>
        <begin position="443"/>
        <end position="458"/>
    </location>
</feature>
<dbReference type="PROSITE" id="PS50103">
    <property type="entry name" value="ZF_C3H1"/>
    <property type="match status" value="3"/>
</dbReference>
<protein>
    <recommendedName>
        <fullName evidence="7">C3H1-type domain-containing protein</fullName>
    </recommendedName>
</protein>
<dbReference type="Gene3D" id="3.30.1370.210">
    <property type="match status" value="1"/>
</dbReference>
<dbReference type="VEuPathDB" id="CryptoDB:Cvel_23729"/>
<evidence type="ECO:0000259" key="7">
    <source>
        <dbReference type="PROSITE" id="PS50103"/>
    </source>
</evidence>
<name>A0A0G4GWW5_9ALVE</name>
<feature type="domain" description="C3H1-type" evidence="7">
    <location>
        <begin position="109"/>
        <end position="137"/>
    </location>
</feature>
<feature type="zinc finger region" description="C3H1-type" evidence="5">
    <location>
        <begin position="55"/>
        <end position="83"/>
    </location>
</feature>
<feature type="domain" description="C3H1-type" evidence="7">
    <location>
        <begin position="55"/>
        <end position="83"/>
    </location>
</feature>